<feature type="region of interest" description="Disordered" evidence="1">
    <location>
        <begin position="284"/>
        <end position="321"/>
    </location>
</feature>
<gene>
    <name evidence="2" type="ORF">NONO_c15900</name>
</gene>
<dbReference type="HOGENOM" id="CLU_865538_0_0_11"/>
<dbReference type="EMBL" id="CP006850">
    <property type="protein sequence ID" value="AHH16391.1"/>
    <property type="molecule type" value="Genomic_DNA"/>
</dbReference>
<proteinExistence type="predicted"/>
<dbReference type="Proteomes" id="UP000019150">
    <property type="component" value="Chromosome"/>
</dbReference>
<dbReference type="Pfam" id="PF12642">
    <property type="entry name" value="TpcC"/>
    <property type="match status" value="1"/>
</dbReference>
<keyword evidence="3" id="KW-1185">Reference proteome</keyword>
<evidence type="ECO:0000313" key="2">
    <source>
        <dbReference type="EMBL" id="AHH16391.1"/>
    </source>
</evidence>
<accession>W5TGP2</accession>
<feature type="compositionally biased region" description="Low complexity" evidence="1">
    <location>
        <begin position="291"/>
        <end position="321"/>
    </location>
</feature>
<dbReference type="InterPro" id="IPR024735">
    <property type="entry name" value="TcpC"/>
</dbReference>
<protein>
    <submittedName>
        <fullName evidence="2">Conjugative transposon protein TcpC-like protein</fullName>
    </submittedName>
</protein>
<evidence type="ECO:0000256" key="1">
    <source>
        <dbReference type="SAM" id="MobiDB-lite"/>
    </source>
</evidence>
<dbReference type="OrthoDB" id="4545310at2"/>
<dbReference type="AlphaFoldDB" id="W5TGP2"/>
<reference evidence="2 3" key="1">
    <citation type="journal article" date="2014" name="Appl. Environ. Microbiol.">
        <title>Insights into the Microbial Degradation of Rubber and Gutta-Percha by Analysis of the Complete Genome of Nocardia nova SH22a.</title>
        <authorList>
            <person name="Luo Q."/>
            <person name="Hiessl S."/>
            <person name="Poehlein A."/>
            <person name="Daniel R."/>
            <person name="Steinbuchel A."/>
        </authorList>
    </citation>
    <scope>NUCLEOTIDE SEQUENCE [LARGE SCALE GENOMIC DNA]</scope>
    <source>
        <strain evidence="2">SH22a</strain>
    </source>
</reference>
<sequence>MAARRRRDNAIFAVLAVLAVLGGGHAVRSWFATPPPGPSDATTTRIIGNAQLAESFAEEFVVTYLSATSGQREKLAEYVGGEQQINLPSTTRQVSDPVVVFASRSIGNGSVDVWAVTVSVHIAKNGAAGGLREYFRVPVTVTPDGRRRALTVPQAVGPPERGLDLVQNYALSCGLDTPLSQVASGFLAAYLAGSGDVARYTTPNSGIVALKPAPFTAAETTAVSSEDAGCGTGGTSAKVLATVNPKAGTGATPTLAYPLTMVNTSGQWQVQSMDAVPALRNPLSIVSGPQAGDTPSTGASGTPTTAPSTGAAASVPPATQN</sequence>
<dbReference type="KEGG" id="nno:NONO_c15900"/>
<name>W5TGP2_9NOCA</name>
<dbReference type="eggNOG" id="ENOG5032ZMV">
    <property type="taxonomic scope" value="Bacteria"/>
</dbReference>
<evidence type="ECO:0000313" key="3">
    <source>
        <dbReference type="Proteomes" id="UP000019150"/>
    </source>
</evidence>
<dbReference type="STRING" id="1415166.NONO_c15900"/>
<dbReference type="PATRIC" id="fig|1415166.3.peg.1617"/>
<organism evidence="2 3">
    <name type="scientific">Nocardia nova SH22a</name>
    <dbReference type="NCBI Taxonomy" id="1415166"/>
    <lineage>
        <taxon>Bacteria</taxon>
        <taxon>Bacillati</taxon>
        <taxon>Actinomycetota</taxon>
        <taxon>Actinomycetes</taxon>
        <taxon>Mycobacteriales</taxon>
        <taxon>Nocardiaceae</taxon>
        <taxon>Nocardia</taxon>
    </lineage>
</organism>